<dbReference type="GO" id="GO:0005524">
    <property type="term" value="F:ATP binding"/>
    <property type="evidence" value="ECO:0007669"/>
    <property type="project" value="UniProtKB-KW"/>
</dbReference>
<evidence type="ECO:0000256" key="12">
    <source>
        <dbReference type="ARBA" id="ARBA00023125"/>
    </source>
</evidence>
<keyword evidence="10" id="KW-0408">Iron</keyword>
<feature type="domain" description="PD-(D/E)XK endonuclease-like" evidence="14">
    <location>
        <begin position="783"/>
        <end position="1124"/>
    </location>
</feature>
<keyword evidence="5" id="KW-0227">DNA damage</keyword>
<dbReference type="EMBL" id="FNIL01000001">
    <property type="protein sequence ID" value="SDN34377.1"/>
    <property type="molecule type" value="Genomic_DNA"/>
</dbReference>
<dbReference type="GO" id="GO:0051539">
    <property type="term" value="F:4 iron, 4 sulfur cluster binding"/>
    <property type="evidence" value="ECO:0007669"/>
    <property type="project" value="UniProtKB-KW"/>
</dbReference>
<dbReference type="Gene3D" id="6.10.140.1030">
    <property type="match status" value="1"/>
</dbReference>
<dbReference type="GO" id="GO:0004527">
    <property type="term" value="F:exonuclease activity"/>
    <property type="evidence" value="ECO:0007669"/>
    <property type="project" value="UniProtKB-KW"/>
</dbReference>
<dbReference type="NCBIfam" id="TIGR02773">
    <property type="entry name" value="addB_Gpos"/>
    <property type="match status" value="1"/>
</dbReference>
<dbReference type="GO" id="GO:0000724">
    <property type="term" value="P:double-strand break repair via homologous recombination"/>
    <property type="evidence" value="ECO:0007669"/>
    <property type="project" value="InterPro"/>
</dbReference>
<keyword evidence="13" id="KW-0234">DNA repair</keyword>
<dbReference type="Gene3D" id="3.40.50.300">
    <property type="entry name" value="P-loop containing nucleotide triphosphate hydrolases"/>
    <property type="match status" value="3"/>
</dbReference>
<evidence type="ECO:0000259" key="14">
    <source>
        <dbReference type="Pfam" id="PF12705"/>
    </source>
</evidence>
<proteinExistence type="predicted"/>
<name>A0A1H0ALN7_9BACI</name>
<dbReference type="InterPro" id="IPR014140">
    <property type="entry name" value="DNA_helicase_suAddB"/>
</dbReference>
<keyword evidence="17" id="KW-1185">Reference proteome</keyword>
<evidence type="ECO:0000256" key="2">
    <source>
        <dbReference type="ARBA" id="ARBA00022722"/>
    </source>
</evidence>
<sequence>MAINIYTGRSGTGKSYEMHTEIIQRCTDNPDGSPIVLLVPDQMTFQTDRELLLRAGKGLTRVRVLSFTRLAYLLLQQEGGITKKQISKTGIHALIRKVAAEAADNLELYGNSITSRGFITQLERMLTECKRYDLTCETMQQIYDELLKSENLSASERKLKAKLHDFLIIQNAMEKTLQGVHVEEEDLLNMAAEKIKNGAKENTDFYVDGFHSFTPIEMNVIDKLIQSADFHIALTADKIPAISENLQPLDLFYEPVSTIQTILQLAEEADVPCYIKQFNKQKRFISPELEHLEKDFNSFPPRKIVNNQVNLWEAVHPRAEVEHTAREIFHLIKKKEYRYKDIAVISRDINRYKDYVETIFPLEDIPYFTDSKRSAEDHPLTEFIKSSLEAVEKNWPYEAMFRLIKTEFLFSNDRVRERELADQLENYVLAYGIRGKRWYDQKPWNYRFSNKSEQTENEEEDTLIQDLESMRKKLTEPVLKLQEKLKTAVYLKEYAQALYDFVEAADIPEKLEEMSREAIEKNNLKEAAENEQMWKETIQLLDDIVEVSGEEKVTLSIFRDMIDSGLESMKFSIIPPAFDQVVLGDAETSRLSNIKILFLLGMNDGVFPRKPEEEGFLTEEERNLMERTGMNLAPGAEAQLLGENYLFYRAVTQPEERLYVSYSLQDADGKNLQPSLFTGVLTERLEGLQAETKFESPHEHETEHEKLFVTNEDRSLSYLTVQLQQWKNGYAIHPLWWDVYNWFAEKNPSRRFEVLVSSLFYKNLPDTLKKGTAEKIYGKRLKASVSRFEQYNACPFSQYAKYGLKLKERAVFKLEAPDIGLLFHDALKDVSTKIMKERGDIRELSKAEVIRYSDDIVEALAPQIQREIFQSSDRYKYILHKLKNVVSQAAVMMAEQSKRSEFVPAGWELGFGKGETLPPLSFKLANGALVEVVGRIDRVDKAETASGVYLRIVDYKSSDKDIKLEDIYYGLSMQMLVYLDVVLTHSYEWLHVETDAAGVLYFHVHNPMLKSDKRLTLDQIEKEILKQFKMKGLLSADPEVISATDTSLSNGSSEIAPIHVKKDGTHGARSKVLGPDNYELLRHFVRRQMKQYAEKIAEGDISLTPYKKKQHVPCTYCSYRSFCQFDQSLETNKYRVLKSKSEEEVMLKIQQEGGVPKNEG</sequence>
<keyword evidence="8" id="KW-0269">Exonuclease</keyword>
<dbReference type="GO" id="GO:0003677">
    <property type="term" value="F:DNA binding"/>
    <property type="evidence" value="ECO:0007669"/>
    <property type="project" value="UniProtKB-KW"/>
</dbReference>
<dbReference type="PANTHER" id="PTHR30591">
    <property type="entry name" value="RECBCD ENZYME SUBUNIT RECC"/>
    <property type="match status" value="1"/>
</dbReference>
<dbReference type="Pfam" id="PF12705">
    <property type="entry name" value="PDDEXK_1"/>
    <property type="match status" value="1"/>
</dbReference>
<keyword evidence="7 16" id="KW-0347">Helicase</keyword>
<evidence type="ECO:0000256" key="4">
    <source>
        <dbReference type="ARBA" id="ARBA00022741"/>
    </source>
</evidence>
<evidence type="ECO:0000256" key="6">
    <source>
        <dbReference type="ARBA" id="ARBA00022801"/>
    </source>
</evidence>
<dbReference type="GO" id="GO:0004386">
    <property type="term" value="F:helicase activity"/>
    <property type="evidence" value="ECO:0007669"/>
    <property type="project" value="UniProtKB-KW"/>
</dbReference>
<dbReference type="InterPro" id="IPR049035">
    <property type="entry name" value="ADDB_N"/>
</dbReference>
<dbReference type="Proteomes" id="UP000198778">
    <property type="component" value="Unassembled WGS sequence"/>
</dbReference>
<dbReference type="Pfam" id="PF21445">
    <property type="entry name" value="ADDB_N"/>
    <property type="match status" value="1"/>
</dbReference>
<dbReference type="GO" id="GO:0046872">
    <property type="term" value="F:metal ion binding"/>
    <property type="evidence" value="ECO:0007669"/>
    <property type="project" value="UniProtKB-KW"/>
</dbReference>
<dbReference type="SUPFAM" id="SSF52540">
    <property type="entry name" value="P-loop containing nucleoside triphosphate hydrolases"/>
    <property type="match status" value="1"/>
</dbReference>
<dbReference type="STRING" id="745820.SAMN04488053_101538"/>
<keyword evidence="2" id="KW-0540">Nuclease</keyword>
<dbReference type="AlphaFoldDB" id="A0A1H0ALN7"/>
<evidence type="ECO:0000313" key="17">
    <source>
        <dbReference type="Proteomes" id="UP000198778"/>
    </source>
</evidence>
<keyword evidence="9" id="KW-0067">ATP-binding</keyword>
<evidence type="ECO:0000256" key="8">
    <source>
        <dbReference type="ARBA" id="ARBA00022839"/>
    </source>
</evidence>
<dbReference type="RefSeq" id="WP_175444154.1">
    <property type="nucleotide sequence ID" value="NZ_FNIL01000001.1"/>
</dbReference>
<organism evidence="16 17">
    <name type="scientific">Alkalicoccus daliensis</name>
    <dbReference type="NCBI Taxonomy" id="745820"/>
    <lineage>
        <taxon>Bacteria</taxon>
        <taxon>Bacillati</taxon>
        <taxon>Bacillota</taxon>
        <taxon>Bacilli</taxon>
        <taxon>Bacillales</taxon>
        <taxon>Bacillaceae</taxon>
        <taxon>Alkalicoccus</taxon>
    </lineage>
</organism>
<protein>
    <submittedName>
        <fullName evidence="16">DNA helicase/exodeoxyribonuclease V, subunit B</fullName>
    </submittedName>
</protein>
<keyword evidence="4" id="KW-0547">Nucleotide-binding</keyword>
<dbReference type="PANTHER" id="PTHR30591:SF1">
    <property type="entry name" value="RECBCD ENZYME SUBUNIT RECC"/>
    <property type="match status" value="1"/>
</dbReference>
<reference evidence="17" key="1">
    <citation type="submission" date="2016-10" db="EMBL/GenBank/DDBJ databases">
        <authorList>
            <person name="Varghese N."/>
            <person name="Submissions S."/>
        </authorList>
    </citation>
    <scope>NUCLEOTIDE SEQUENCE [LARGE SCALE GENOMIC DNA]</scope>
    <source>
        <strain evidence="17">CGMCC 1.10369</strain>
    </source>
</reference>
<evidence type="ECO:0000256" key="11">
    <source>
        <dbReference type="ARBA" id="ARBA00023014"/>
    </source>
</evidence>
<evidence type="ECO:0000313" key="16">
    <source>
        <dbReference type="EMBL" id="SDN34377.1"/>
    </source>
</evidence>
<evidence type="ECO:0000259" key="15">
    <source>
        <dbReference type="Pfam" id="PF21445"/>
    </source>
</evidence>
<keyword evidence="6" id="KW-0378">Hydrolase</keyword>
<evidence type="ECO:0000256" key="10">
    <source>
        <dbReference type="ARBA" id="ARBA00023004"/>
    </source>
</evidence>
<feature type="domain" description="ATP-dependent helicase/deoxyribonuclease subunit B N-terminal" evidence="15">
    <location>
        <begin position="6"/>
        <end position="293"/>
    </location>
</feature>
<evidence type="ECO:0000256" key="1">
    <source>
        <dbReference type="ARBA" id="ARBA00022485"/>
    </source>
</evidence>
<keyword evidence="12" id="KW-0238">DNA-binding</keyword>
<keyword evidence="3" id="KW-0479">Metal-binding</keyword>
<evidence type="ECO:0000256" key="9">
    <source>
        <dbReference type="ARBA" id="ARBA00022840"/>
    </source>
</evidence>
<dbReference type="Gene3D" id="3.90.320.10">
    <property type="match status" value="1"/>
</dbReference>
<evidence type="ECO:0000256" key="13">
    <source>
        <dbReference type="ARBA" id="ARBA00023204"/>
    </source>
</evidence>
<keyword evidence="1" id="KW-0004">4Fe-4S</keyword>
<evidence type="ECO:0000256" key="7">
    <source>
        <dbReference type="ARBA" id="ARBA00022806"/>
    </source>
</evidence>
<evidence type="ECO:0000256" key="3">
    <source>
        <dbReference type="ARBA" id="ARBA00022723"/>
    </source>
</evidence>
<dbReference type="InterPro" id="IPR038726">
    <property type="entry name" value="PDDEXK_AddAB-type"/>
</dbReference>
<keyword evidence="11" id="KW-0411">Iron-sulfur</keyword>
<dbReference type="InterPro" id="IPR027417">
    <property type="entry name" value="P-loop_NTPase"/>
</dbReference>
<evidence type="ECO:0000256" key="5">
    <source>
        <dbReference type="ARBA" id="ARBA00022763"/>
    </source>
</evidence>
<accession>A0A1H0ALN7</accession>
<gene>
    <name evidence="16" type="ORF">SAMN04488053_101538</name>
</gene>
<dbReference type="InterPro" id="IPR011604">
    <property type="entry name" value="PDDEXK-like_dom_sf"/>
</dbReference>